<gene>
    <name evidence="2" type="ORF">OLEA9_A066839</name>
</gene>
<dbReference type="AlphaFoldDB" id="A0A8S0UNE2"/>
<feature type="chain" id="PRO_5035931713" evidence="1">
    <location>
        <begin position="35"/>
        <end position="255"/>
    </location>
</feature>
<dbReference type="EMBL" id="CACTIH010008340">
    <property type="protein sequence ID" value="CAA3019387.1"/>
    <property type="molecule type" value="Genomic_DNA"/>
</dbReference>
<proteinExistence type="predicted"/>
<protein>
    <submittedName>
        <fullName evidence="2">Uncharacterized protein</fullName>
    </submittedName>
</protein>
<sequence>MTRCGNKSSSSSSLAASALVLLAVALLHCSQASAHAFQDVVSKLEKYATTPYARSSGLTLKDLTNVVDEWDRMPAEVKAKTLETPQFRLAVHFVVLPTERIRDSFTTNTYAFVAHVTRCEEAYKRFRPAYLGQVIENQNTGTMKMPKLLEVFGKITGHDPRPLVIKDFLLFKTEADAWRARYEDIVNHEDVYANLDEIRNILNYFNGELTAPLFKYVKAQVNPKADVEALRKLFFDKLWEDSHIRFVNGKATRFV</sequence>
<organism evidence="2 3">
    <name type="scientific">Olea europaea subsp. europaea</name>
    <dbReference type="NCBI Taxonomy" id="158383"/>
    <lineage>
        <taxon>Eukaryota</taxon>
        <taxon>Viridiplantae</taxon>
        <taxon>Streptophyta</taxon>
        <taxon>Embryophyta</taxon>
        <taxon>Tracheophyta</taxon>
        <taxon>Spermatophyta</taxon>
        <taxon>Magnoliopsida</taxon>
        <taxon>eudicotyledons</taxon>
        <taxon>Gunneridae</taxon>
        <taxon>Pentapetalae</taxon>
        <taxon>asterids</taxon>
        <taxon>lamiids</taxon>
        <taxon>Lamiales</taxon>
        <taxon>Oleaceae</taxon>
        <taxon>Oleeae</taxon>
        <taxon>Olea</taxon>
    </lineage>
</organism>
<evidence type="ECO:0000256" key="1">
    <source>
        <dbReference type="SAM" id="SignalP"/>
    </source>
</evidence>
<evidence type="ECO:0000313" key="3">
    <source>
        <dbReference type="Proteomes" id="UP000594638"/>
    </source>
</evidence>
<feature type="signal peptide" evidence="1">
    <location>
        <begin position="1"/>
        <end position="34"/>
    </location>
</feature>
<keyword evidence="3" id="KW-1185">Reference proteome</keyword>
<accession>A0A8S0UNE2</accession>
<reference evidence="2 3" key="1">
    <citation type="submission" date="2019-12" db="EMBL/GenBank/DDBJ databases">
        <authorList>
            <person name="Alioto T."/>
            <person name="Alioto T."/>
            <person name="Gomez Garrido J."/>
        </authorList>
    </citation>
    <scope>NUCLEOTIDE SEQUENCE [LARGE SCALE GENOMIC DNA]</scope>
</reference>
<evidence type="ECO:0000313" key="2">
    <source>
        <dbReference type="EMBL" id="CAA3019387.1"/>
    </source>
</evidence>
<name>A0A8S0UNE2_OLEEU</name>
<comment type="caution">
    <text evidence="2">The sequence shown here is derived from an EMBL/GenBank/DDBJ whole genome shotgun (WGS) entry which is preliminary data.</text>
</comment>
<dbReference type="Gramene" id="OE9A066839T1">
    <property type="protein sequence ID" value="OE9A066839C1"/>
    <property type="gene ID" value="OE9A066839"/>
</dbReference>
<dbReference type="Proteomes" id="UP000594638">
    <property type="component" value="Unassembled WGS sequence"/>
</dbReference>
<keyword evidence="1" id="KW-0732">Signal</keyword>